<reference evidence="2" key="2">
    <citation type="journal article" date="2021" name="PeerJ">
        <title>Extensive microbial diversity within the chicken gut microbiome revealed by metagenomics and culture.</title>
        <authorList>
            <person name="Gilroy R."/>
            <person name="Ravi A."/>
            <person name="Getino M."/>
            <person name="Pursley I."/>
            <person name="Horton D.L."/>
            <person name="Alikhan N.F."/>
            <person name="Baker D."/>
            <person name="Gharbi K."/>
            <person name="Hall N."/>
            <person name="Watson M."/>
            <person name="Adriaenssens E.M."/>
            <person name="Foster-Nyarko E."/>
            <person name="Jarju S."/>
            <person name="Secka A."/>
            <person name="Antonio M."/>
            <person name="Oren A."/>
            <person name="Chaudhuri R.R."/>
            <person name="La Ragione R."/>
            <person name="Hildebrand F."/>
            <person name="Pallen M.J."/>
        </authorList>
    </citation>
    <scope>NUCLEOTIDE SEQUENCE</scope>
    <source>
        <strain evidence="2">ChiSjej4B22-9803</strain>
    </source>
</reference>
<dbReference type="AlphaFoldDB" id="A0A9D1S6B0"/>
<name>A0A9D1S6B0_9FIRM</name>
<evidence type="ECO:0000313" key="2">
    <source>
        <dbReference type="EMBL" id="HIU48127.1"/>
    </source>
</evidence>
<evidence type="ECO:0000256" key="1">
    <source>
        <dbReference type="SAM" id="SignalP"/>
    </source>
</evidence>
<sequence length="332" mass="36693">MKSSKKRLIVATSLVAGICVFAGAVFANYSASNGYSVYKKALINMIGLQNYTLEVSGSASIDGEVFSSGVSRELYAAEGDVNLNQSSTTYDVMGGEYGDETYFQDGVRYQTWRNSEGVHTSIYDGNDDYYTRRDPVDFSTLAGGMTGDEDTDSRMIRFMELLADTLVGDIKNNFVYLSGDENSSKYQLQLDSVQIPELFNAGLSAMFSAGNADMEEYADDETYYQQNPMVLLGRDPIVKSVKSIFDVDKNGLLTNNVLSIELEGTDQNGVKHTVSFEAEINLSDVGTTQPQRIDPETLENIEYRESVDRRQQEVTIETTADGATYVITESEE</sequence>
<protein>
    <submittedName>
        <fullName evidence="2">Uncharacterized protein</fullName>
    </submittedName>
</protein>
<keyword evidence="1" id="KW-0732">Signal</keyword>
<feature type="chain" id="PRO_5038866953" evidence="1">
    <location>
        <begin position="28"/>
        <end position="332"/>
    </location>
</feature>
<gene>
    <name evidence="2" type="ORF">IAB04_02055</name>
</gene>
<reference evidence="2" key="1">
    <citation type="submission" date="2020-10" db="EMBL/GenBank/DDBJ databases">
        <authorList>
            <person name="Gilroy R."/>
        </authorList>
    </citation>
    <scope>NUCLEOTIDE SEQUENCE</scope>
    <source>
        <strain evidence="2">ChiSjej4B22-9803</strain>
    </source>
</reference>
<comment type="caution">
    <text evidence="2">The sequence shown here is derived from an EMBL/GenBank/DDBJ whole genome shotgun (WGS) entry which is preliminary data.</text>
</comment>
<dbReference type="Proteomes" id="UP000824111">
    <property type="component" value="Unassembled WGS sequence"/>
</dbReference>
<dbReference type="EMBL" id="DVND01000051">
    <property type="protein sequence ID" value="HIU48127.1"/>
    <property type="molecule type" value="Genomic_DNA"/>
</dbReference>
<evidence type="ECO:0000313" key="3">
    <source>
        <dbReference type="Proteomes" id="UP000824111"/>
    </source>
</evidence>
<proteinExistence type="predicted"/>
<accession>A0A9D1S6B0</accession>
<feature type="signal peptide" evidence="1">
    <location>
        <begin position="1"/>
        <end position="27"/>
    </location>
</feature>
<organism evidence="2 3">
    <name type="scientific">Candidatus Avimonoglobus intestinipullorum</name>
    <dbReference type="NCBI Taxonomy" id="2840699"/>
    <lineage>
        <taxon>Bacteria</taxon>
        <taxon>Bacillati</taxon>
        <taxon>Bacillota</taxon>
        <taxon>Clostridia</taxon>
        <taxon>Eubacteriales</taxon>
        <taxon>Candidatus Avimonoglobus</taxon>
    </lineage>
</organism>